<organism evidence="2 3">
    <name type="scientific">Octadecabacter dasysiphoniae</name>
    <dbReference type="NCBI Taxonomy" id="2909341"/>
    <lineage>
        <taxon>Bacteria</taxon>
        <taxon>Pseudomonadati</taxon>
        <taxon>Pseudomonadota</taxon>
        <taxon>Alphaproteobacteria</taxon>
        <taxon>Rhodobacterales</taxon>
        <taxon>Roseobacteraceae</taxon>
        <taxon>Octadecabacter</taxon>
    </lineage>
</organism>
<keyword evidence="3" id="KW-1185">Reference proteome</keyword>
<dbReference type="Pfam" id="PF03466">
    <property type="entry name" value="LysR_substrate"/>
    <property type="match status" value="1"/>
</dbReference>
<proteinExistence type="predicted"/>
<feature type="domain" description="LysR substrate-binding" evidence="1">
    <location>
        <begin position="19"/>
        <end position="229"/>
    </location>
</feature>
<dbReference type="InterPro" id="IPR005119">
    <property type="entry name" value="LysR_subst-bd"/>
</dbReference>
<dbReference type="SUPFAM" id="SSF53850">
    <property type="entry name" value="Periplasmic binding protein-like II"/>
    <property type="match status" value="1"/>
</dbReference>
<accession>A0ABS9CYG4</accession>
<dbReference type="EMBL" id="JAKGAQ010000004">
    <property type="protein sequence ID" value="MCF2872316.1"/>
    <property type="molecule type" value="Genomic_DNA"/>
</dbReference>
<dbReference type="Gene3D" id="3.40.190.10">
    <property type="entry name" value="Periplasmic binding protein-like II"/>
    <property type="match status" value="2"/>
</dbReference>
<name>A0ABS9CYG4_9RHOB</name>
<evidence type="ECO:0000259" key="1">
    <source>
        <dbReference type="Pfam" id="PF03466"/>
    </source>
</evidence>
<comment type="caution">
    <text evidence="2">The sequence shown here is derived from an EMBL/GenBank/DDBJ whole genome shotgun (WGS) entry which is preliminary data.</text>
</comment>
<reference evidence="2 3" key="1">
    <citation type="submission" date="2022-01" db="EMBL/GenBank/DDBJ databases">
        <title>Octadecabacter sp. nov., isolated from a marine alga.</title>
        <authorList>
            <person name="Jin M.S."/>
            <person name="Kim H.M."/>
            <person name="Han D.M."/>
            <person name="Jung J.J."/>
            <person name="Jeon C.O."/>
        </authorList>
    </citation>
    <scope>NUCLEOTIDE SEQUENCE [LARGE SCALE GENOMIC DNA]</scope>
    <source>
        <strain evidence="2 3">G9-8</strain>
    </source>
</reference>
<dbReference type="Proteomes" id="UP001200557">
    <property type="component" value="Unassembled WGS sequence"/>
</dbReference>
<sequence length="240" mass="26732">MARVGDHANAEIRLLKASQEKSVRIGTGFSWWHLFVKDLVADFLSENPMTSVHVDVCSSLDGLRNLMIGDIAFFLGTKVAGLSENSGFEFEHLFDVSDGFYAGQHHPLNGRPCRLSDLADFPKLSVSAFGNRHIGIVNRDELDPSFTRPRSSGANFVSTNSMFAGIDLLRETNAILTYPLPTEGFFKTQKIERLDVIDLEPNLVPIGLYSLATKNVEDRVTRLKSSLRERIGSHAYYDLP</sequence>
<gene>
    <name evidence="2" type="ORF">L0664_14675</name>
</gene>
<evidence type="ECO:0000313" key="2">
    <source>
        <dbReference type="EMBL" id="MCF2872316.1"/>
    </source>
</evidence>
<protein>
    <submittedName>
        <fullName evidence="2">LysR substrate-binding domain-containing protein</fullName>
    </submittedName>
</protein>
<evidence type="ECO:0000313" key="3">
    <source>
        <dbReference type="Proteomes" id="UP001200557"/>
    </source>
</evidence>